<feature type="domain" description="ABCA1-4-like C-terminal R2 regulatory" evidence="1">
    <location>
        <begin position="73"/>
        <end position="146"/>
    </location>
</feature>
<comment type="caution">
    <text evidence="2">The sequence shown here is derived from an EMBL/GenBank/DDBJ whole genome shotgun (WGS) entry which is preliminary data.</text>
</comment>
<dbReference type="AlphaFoldDB" id="A0A9J6EL08"/>
<name>A0A9J6EL08_RHIMP</name>
<gene>
    <name evidence="2" type="ORF">HPB51_004402</name>
</gene>
<evidence type="ECO:0000313" key="3">
    <source>
        <dbReference type="Proteomes" id="UP000821866"/>
    </source>
</evidence>
<organism evidence="2 3">
    <name type="scientific">Rhipicephalus microplus</name>
    <name type="common">Cattle tick</name>
    <name type="synonym">Boophilus microplus</name>
    <dbReference type="NCBI Taxonomy" id="6941"/>
    <lineage>
        <taxon>Eukaryota</taxon>
        <taxon>Metazoa</taxon>
        <taxon>Ecdysozoa</taxon>
        <taxon>Arthropoda</taxon>
        <taxon>Chelicerata</taxon>
        <taxon>Arachnida</taxon>
        <taxon>Acari</taxon>
        <taxon>Parasitiformes</taxon>
        <taxon>Ixodida</taxon>
        <taxon>Ixodoidea</taxon>
        <taxon>Ixodidae</taxon>
        <taxon>Rhipicephalinae</taxon>
        <taxon>Rhipicephalus</taxon>
        <taxon>Boophilus</taxon>
    </lineage>
</organism>
<dbReference type="EMBL" id="JABSTU010000003">
    <property type="protein sequence ID" value="KAH8035161.1"/>
    <property type="molecule type" value="Genomic_DNA"/>
</dbReference>
<evidence type="ECO:0000259" key="1">
    <source>
        <dbReference type="Pfam" id="PF23321"/>
    </source>
</evidence>
<dbReference type="InterPro" id="IPR056264">
    <property type="entry name" value="R2_ABCA1-4-like"/>
</dbReference>
<dbReference type="InterPro" id="IPR026082">
    <property type="entry name" value="ABCA"/>
</dbReference>
<accession>A0A9J6EL08</accession>
<dbReference type="PANTHER" id="PTHR19229">
    <property type="entry name" value="ATP-BINDING CASSETTE TRANSPORTER SUBFAMILY A ABCA"/>
    <property type="match status" value="1"/>
</dbReference>
<evidence type="ECO:0000313" key="2">
    <source>
        <dbReference type="EMBL" id="KAH8035161.1"/>
    </source>
</evidence>
<dbReference type="GO" id="GO:0016020">
    <property type="term" value="C:membrane"/>
    <property type="evidence" value="ECO:0007669"/>
    <property type="project" value="InterPro"/>
</dbReference>
<dbReference type="GO" id="GO:0005319">
    <property type="term" value="F:lipid transporter activity"/>
    <property type="evidence" value="ECO:0007669"/>
    <property type="project" value="TreeGrafter"/>
</dbReference>
<keyword evidence="3" id="KW-1185">Reference proteome</keyword>
<dbReference type="GO" id="GO:0140359">
    <property type="term" value="F:ABC-type transporter activity"/>
    <property type="evidence" value="ECO:0007669"/>
    <property type="project" value="InterPro"/>
</dbReference>
<dbReference type="Proteomes" id="UP000821866">
    <property type="component" value="Chromosome 11"/>
</dbReference>
<reference evidence="2" key="1">
    <citation type="journal article" date="2020" name="Cell">
        <title>Large-Scale Comparative Analyses of Tick Genomes Elucidate Their Genetic Diversity and Vector Capacities.</title>
        <authorList>
            <consortium name="Tick Genome and Microbiome Consortium (TIGMIC)"/>
            <person name="Jia N."/>
            <person name="Wang J."/>
            <person name="Shi W."/>
            <person name="Du L."/>
            <person name="Sun Y."/>
            <person name="Zhan W."/>
            <person name="Jiang J.F."/>
            <person name="Wang Q."/>
            <person name="Zhang B."/>
            <person name="Ji P."/>
            <person name="Bell-Sakyi L."/>
            <person name="Cui X.M."/>
            <person name="Yuan T.T."/>
            <person name="Jiang B.G."/>
            <person name="Yang W.F."/>
            <person name="Lam T.T."/>
            <person name="Chang Q.C."/>
            <person name="Ding S.J."/>
            <person name="Wang X.J."/>
            <person name="Zhu J.G."/>
            <person name="Ruan X.D."/>
            <person name="Zhao L."/>
            <person name="Wei J.T."/>
            <person name="Ye R.Z."/>
            <person name="Que T.C."/>
            <person name="Du C.H."/>
            <person name="Zhou Y.H."/>
            <person name="Cheng J.X."/>
            <person name="Dai P.F."/>
            <person name="Guo W.B."/>
            <person name="Han X.H."/>
            <person name="Huang E.J."/>
            <person name="Li L.F."/>
            <person name="Wei W."/>
            <person name="Gao Y.C."/>
            <person name="Liu J.Z."/>
            <person name="Shao H.Z."/>
            <person name="Wang X."/>
            <person name="Wang C.C."/>
            <person name="Yang T.C."/>
            <person name="Huo Q.B."/>
            <person name="Li W."/>
            <person name="Chen H.Y."/>
            <person name="Chen S.E."/>
            <person name="Zhou L.G."/>
            <person name="Ni X.B."/>
            <person name="Tian J.H."/>
            <person name="Sheng Y."/>
            <person name="Liu T."/>
            <person name="Pan Y.S."/>
            <person name="Xia L.Y."/>
            <person name="Li J."/>
            <person name="Zhao F."/>
            <person name="Cao W.C."/>
        </authorList>
    </citation>
    <scope>NUCLEOTIDE SEQUENCE</scope>
    <source>
        <strain evidence="2">Rmic-2018</strain>
    </source>
</reference>
<dbReference type="Pfam" id="PF23321">
    <property type="entry name" value="R1_ABCA1"/>
    <property type="match status" value="1"/>
</dbReference>
<sequence>MQIALPDTGAPKAIEFSVLSMQRIKKASRVINNNEAHWLMMQQCEVQFDRIATLLAGQLECIATVDKLKSKFGRGYTIRLRQDSVDDSDYQEKLSNDMKGRGCQLHHSYQGVLEYRITTTYTTWSETFSKMAATQKKYRLREFYVSDTTL</sequence>
<proteinExistence type="predicted"/>
<protein>
    <recommendedName>
        <fullName evidence="1">ABCA1-4-like C-terminal R2 regulatory domain-containing protein</fullName>
    </recommendedName>
</protein>
<reference evidence="2" key="2">
    <citation type="submission" date="2021-09" db="EMBL/GenBank/DDBJ databases">
        <authorList>
            <person name="Jia N."/>
            <person name="Wang J."/>
            <person name="Shi W."/>
            <person name="Du L."/>
            <person name="Sun Y."/>
            <person name="Zhan W."/>
            <person name="Jiang J."/>
            <person name="Wang Q."/>
            <person name="Zhang B."/>
            <person name="Ji P."/>
            <person name="Sakyi L.B."/>
            <person name="Cui X."/>
            <person name="Yuan T."/>
            <person name="Jiang B."/>
            <person name="Yang W."/>
            <person name="Lam T.T.-Y."/>
            <person name="Chang Q."/>
            <person name="Ding S."/>
            <person name="Wang X."/>
            <person name="Zhu J."/>
            <person name="Ruan X."/>
            <person name="Zhao L."/>
            <person name="Wei J."/>
            <person name="Que T."/>
            <person name="Du C."/>
            <person name="Cheng J."/>
            <person name="Dai P."/>
            <person name="Han X."/>
            <person name="Huang E."/>
            <person name="Gao Y."/>
            <person name="Liu J."/>
            <person name="Shao H."/>
            <person name="Ye R."/>
            <person name="Li L."/>
            <person name="Wei W."/>
            <person name="Wang X."/>
            <person name="Wang C."/>
            <person name="Huo Q."/>
            <person name="Li W."/>
            <person name="Guo W."/>
            <person name="Chen H."/>
            <person name="Chen S."/>
            <person name="Zhou L."/>
            <person name="Zhou L."/>
            <person name="Ni X."/>
            <person name="Tian J."/>
            <person name="Zhou Y."/>
            <person name="Sheng Y."/>
            <person name="Liu T."/>
            <person name="Pan Y."/>
            <person name="Xia L."/>
            <person name="Li J."/>
            <person name="Zhao F."/>
            <person name="Cao W."/>
        </authorList>
    </citation>
    <scope>NUCLEOTIDE SEQUENCE</scope>
    <source>
        <strain evidence="2">Rmic-2018</strain>
        <tissue evidence="2">Larvae</tissue>
    </source>
</reference>
<dbReference type="PANTHER" id="PTHR19229:SF250">
    <property type="entry name" value="ABC TRANSPORTER DOMAIN-CONTAINING PROTEIN-RELATED"/>
    <property type="match status" value="1"/>
</dbReference>